<proteinExistence type="predicted"/>
<evidence type="ECO:0000256" key="2">
    <source>
        <dbReference type="SAM" id="Phobius"/>
    </source>
</evidence>
<dbReference type="EMBL" id="JBHUML010000002">
    <property type="protein sequence ID" value="MFD2705308.1"/>
    <property type="molecule type" value="Genomic_DNA"/>
</dbReference>
<keyword evidence="4" id="KW-1185">Reference proteome</keyword>
<keyword evidence="2" id="KW-0472">Membrane</keyword>
<comment type="caution">
    <text evidence="3">The sequence shown here is derived from an EMBL/GenBank/DDBJ whole genome shotgun (WGS) entry which is preliminary data.</text>
</comment>
<evidence type="ECO:0000313" key="4">
    <source>
        <dbReference type="Proteomes" id="UP001597520"/>
    </source>
</evidence>
<dbReference type="RefSeq" id="WP_380712561.1">
    <property type="nucleotide sequence ID" value="NZ_JBHUML010000002.1"/>
</dbReference>
<reference evidence="4" key="1">
    <citation type="journal article" date="2019" name="Int. J. Syst. Evol. Microbiol.">
        <title>The Global Catalogue of Microorganisms (GCM) 10K type strain sequencing project: providing services to taxonomists for standard genome sequencing and annotation.</title>
        <authorList>
            <consortium name="The Broad Institute Genomics Platform"/>
            <consortium name="The Broad Institute Genome Sequencing Center for Infectious Disease"/>
            <person name="Wu L."/>
            <person name="Ma J."/>
        </authorList>
    </citation>
    <scope>NUCLEOTIDE SEQUENCE [LARGE SCALE GENOMIC DNA]</scope>
    <source>
        <strain evidence="4">KCTC 33792</strain>
    </source>
</reference>
<keyword evidence="2" id="KW-0812">Transmembrane</keyword>
<evidence type="ECO:0000313" key="3">
    <source>
        <dbReference type="EMBL" id="MFD2705308.1"/>
    </source>
</evidence>
<organism evidence="3 4">
    <name type="scientific">Salibacterium lacus</name>
    <dbReference type="NCBI Taxonomy" id="1898109"/>
    <lineage>
        <taxon>Bacteria</taxon>
        <taxon>Bacillati</taxon>
        <taxon>Bacillota</taxon>
        <taxon>Bacilli</taxon>
        <taxon>Bacillales</taxon>
        <taxon>Bacillaceae</taxon>
    </lineage>
</organism>
<feature type="compositionally biased region" description="Acidic residues" evidence="1">
    <location>
        <begin position="58"/>
        <end position="67"/>
    </location>
</feature>
<evidence type="ECO:0000256" key="1">
    <source>
        <dbReference type="SAM" id="MobiDB-lite"/>
    </source>
</evidence>
<gene>
    <name evidence="3" type="ORF">ACFSUB_07485</name>
</gene>
<feature type="transmembrane region" description="Helical" evidence="2">
    <location>
        <begin position="6"/>
        <end position="27"/>
    </location>
</feature>
<feature type="compositionally biased region" description="Basic and acidic residues" evidence="1">
    <location>
        <begin position="76"/>
        <end position="95"/>
    </location>
</feature>
<name>A0ABW5T1A3_9BACI</name>
<sequence>MKPIYMLGTVVMICFAIIGAAGAIFLYDSEEEAGPQKERSTEELAAELDKALGVNPPAEEEILDDNSTDAGPETPEDNRTARQTPDTDKENEPSTERTSVSSAETEQEERTKKSDAISLGPEEESISVDELLQRMEE</sequence>
<feature type="region of interest" description="Disordered" evidence="1">
    <location>
        <begin position="53"/>
        <end position="137"/>
    </location>
</feature>
<keyword evidence="2" id="KW-1133">Transmembrane helix</keyword>
<accession>A0ABW5T1A3</accession>
<dbReference type="Proteomes" id="UP001597520">
    <property type="component" value="Unassembled WGS sequence"/>
</dbReference>
<protein>
    <submittedName>
        <fullName evidence="3">Uncharacterized protein</fullName>
    </submittedName>
</protein>